<keyword evidence="3" id="KW-1185">Reference proteome</keyword>
<organism evidence="1">
    <name type="scientific">Acididesulfobacillus acetoxydans</name>
    <dbReference type="NCBI Taxonomy" id="1561005"/>
    <lineage>
        <taxon>Bacteria</taxon>
        <taxon>Bacillati</taxon>
        <taxon>Bacillota</taxon>
        <taxon>Clostridia</taxon>
        <taxon>Eubacteriales</taxon>
        <taxon>Peptococcaceae</taxon>
        <taxon>Acididesulfobacillus</taxon>
    </lineage>
</organism>
<evidence type="ECO:0000313" key="2">
    <source>
        <dbReference type="EMBL" id="CEJ08918.1"/>
    </source>
</evidence>
<evidence type="ECO:0000313" key="1">
    <source>
        <dbReference type="EMBL" id="CAA7600925.1"/>
    </source>
</evidence>
<sequence>MAEATRCEIIVVESTDTPNILGFEATKDGVRRNPHCLINLLSNADFWHRHEKEKIRSEHGSRITRLRAFSTIAVLKQRRDVIQIGHPELGNPTPVSVRDDEGPIGIMTSKMFDYGILIGRMRNQNRFQANRP</sequence>
<protein>
    <submittedName>
        <fullName evidence="1">Uncharacterized protein</fullName>
    </submittedName>
</protein>
<reference evidence="1" key="2">
    <citation type="submission" date="2020-01" db="EMBL/GenBank/DDBJ databases">
        <authorList>
            <person name="Hornung B."/>
        </authorList>
    </citation>
    <scope>NUCLEOTIDE SEQUENCE</scope>
    <source>
        <strain evidence="1">PacBioINE</strain>
    </source>
</reference>
<gene>
    <name evidence="1" type="ORF">DEACI_1578</name>
    <name evidence="2" type="ORF">DEACI_3400</name>
</gene>
<evidence type="ECO:0000313" key="3">
    <source>
        <dbReference type="Proteomes" id="UP001071230"/>
    </source>
</evidence>
<accession>A0A8S0Y2K2</accession>
<dbReference type="AlphaFoldDB" id="A0A8S0Y2K2"/>
<dbReference type="Proteomes" id="UP001071230">
    <property type="component" value="Unassembled WGS sequence"/>
</dbReference>
<dbReference type="Proteomes" id="UP000836597">
    <property type="component" value="Chromosome"/>
</dbReference>
<dbReference type="KEGG" id="aacx:DEACI_1578"/>
<proteinExistence type="predicted"/>
<dbReference type="EMBL" id="LR746496">
    <property type="protein sequence ID" value="CAA7600925.1"/>
    <property type="molecule type" value="Genomic_DNA"/>
</dbReference>
<name>A0A8S0Y2K2_9FIRM</name>
<dbReference type="EMBL" id="CDGJ01000104">
    <property type="protein sequence ID" value="CEJ08918.1"/>
    <property type="molecule type" value="Genomic_DNA"/>
</dbReference>
<reference evidence="2" key="1">
    <citation type="submission" date="2014-11" db="EMBL/GenBank/DDBJ databases">
        <authorList>
            <person name="Hornung B.V."/>
        </authorList>
    </citation>
    <scope>NUCLEOTIDE SEQUENCE</scope>
    <source>
        <strain evidence="2">INE</strain>
    </source>
</reference>